<dbReference type="Gene3D" id="3.40.50.80">
    <property type="entry name" value="Nucleotide-binding domain of ferredoxin-NADP reductase (FNR) module"/>
    <property type="match status" value="1"/>
</dbReference>
<dbReference type="GO" id="GO:0050660">
    <property type="term" value="F:flavin adenine dinucleotide binding"/>
    <property type="evidence" value="ECO:0007669"/>
    <property type="project" value="TreeGrafter"/>
</dbReference>
<dbReference type="GO" id="GO:0050667">
    <property type="term" value="P:homocysteine metabolic process"/>
    <property type="evidence" value="ECO:0007669"/>
    <property type="project" value="TreeGrafter"/>
</dbReference>
<protein>
    <submittedName>
        <fullName evidence="7">Methionine synthase reductase-like</fullName>
    </submittedName>
</protein>
<dbReference type="InterPro" id="IPR001709">
    <property type="entry name" value="Flavoprot_Pyr_Nucl_cyt_Rdtase"/>
</dbReference>
<dbReference type="SUPFAM" id="SSF52343">
    <property type="entry name" value="Ferredoxin reductase-like, C-terminal NADP-linked domain"/>
    <property type="match status" value="1"/>
</dbReference>
<dbReference type="Pfam" id="PF00667">
    <property type="entry name" value="FAD_binding_1"/>
    <property type="match status" value="1"/>
</dbReference>
<evidence type="ECO:0000313" key="7">
    <source>
        <dbReference type="EMBL" id="OQR74497.1"/>
    </source>
</evidence>
<evidence type="ECO:0000259" key="5">
    <source>
        <dbReference type="Pfam" id="PF00175"/>
    </source>
</evidence>
<dbReference type="InParanoid" id="A0A1V9XLX8"/>
<sequence>MVRLNLGTFAASLPKTLPPCVVVDIVSQCPNLNAHEYVRGRHQNGAILPFQESDLFELQFRSRRQLCFGDDVRPAYEIAFYCDPKDGLPFPPGSALGVICPNVRNDVDAMLKLLNFRGDEHIHISSIGTNAKVKARFERSFSYIPKHCSVREILENVLDLRTVLKKAFLKILGDCCPEGSSDRRQLHELSSTNQEAYRSEVLEGRMMIFDLLEKFPTCRPGLAVLVEYLNRLSPRFYSVSNYSVNEIRFIYRPMEFVSQGRVLTGQCSTMLALLQRDASDNLETKLNKLMLDATHSTYSSRSTVMCYLRENVRNFNFPAKPTIHFMFVCHGTGIAPFSAYLQWLRSTPTAKPNAFWLYYGCRYASRDALFDLEAVRESGCRLEVRQSRADASVLGGTMVKRGYVQDALLECTNDVRKHLVTDSGELLICGDFQTMAKDTLAVLGKILGAETVDSLLRQNRIKLDVWT</sequence>
<dbReference type="InterPro" id="IPR039261">
    <property type="entry name" value="FNR_nucleotide-bd"/>
</dbReference>
<gene>
    <name evidence="7" type="ORF">BIW11_09026</name>
</gene>
<comment type="cofactor">
    <cofactor evidence="1">
        <name>FAD</name>
        <dbReference type="ChEBI" id="CHEBI:57692"/>
    </cofactor>
</comment>
<dbReference type="InterPro" id="IPR003097">
    <property type="entry name" value="CysJ-like_FAD-binding"/>
</dbReference>
<dbReference type="InterPro" id="IPR001433">
    <property type="entry name" value="OxRdtase_FAD/NAD-bd"/>
</dbReference>
<evidence type="ECO:0000256" key="2">
    <source>
        <dbReference type="ARBA" id="ARBA00022630"/>
    </source>
</evidence>
<dbReference type="Proteomes" id="UP000192247">
    <property type="component" value="Unassembled WGS sequence"/>
</dbReference>
<comment type="caution">
    <text evidence="7">The sequence shown here is derived from an EMBL/GenBank/DDBJ whole genome shotgun (WGS) entry which is preliminary data.</text>
</comment>
<dbReference type="GO" id="GO:0005829">
    <property type="term" value="C:cytosol"/>
    <property type="evidence" value="ECO:0007669"/>
    <property type="project" value="TreeGrafter"/>
</dbReference>
<dbReference type="EMBL" id="MNPL01007884">
    <property type="protein sequence ID" value="OQR74497.1"/>
    <property type="molecule type" value="Genomic_DNA"/>
</dbReference>
<dbReference type="GO" id="GO:0030586">
    <property type="term" value="F:[methionine synthase] reductase (NADPH) activity"/>
    <property type="evidence" value="ECO:0007669"/>
    <property type="project" value="TreeGrafter"/>
</dbReference>
<evidence type="ECO:0000256" key="1">
    <source>
        <dbReference type="ARBA" id="ARBA00001974"/>
    </source>
</evidence>
<dbReference type="AlphaFoldDB" id="A0A1V9XLX8"/>
<feature type="domain" description="Sulfite reductase [NADPH] flavoprotein alpha-component-like FAD-binding" evidence="6">
    <location>
        <begin position="49"/>
        <end position="269"/>
    </location>
</feature>
<reference evidence="7 8" key="1">
    <citation type="journal article" date="2017" name="Gigascience">
        <title>Draft genome of the honey bee ectoparasitic mite, Tropilaelaps mercedesae, is shaped by the parasitic life history.</title>
        <authorList>
            <person name="Dong X."/>
            <person name="Armstrong S.D."/>
            <person name="Xia D."/>
            <person name="Makepeace B.L."/>
            <person name="Darby A.C."/>
            <person name="Kadowaki T."/>
        </authorList>
    </citation>
    <scope>NUCLEOTIDE SEQUENCE [LARGE SCALE GENOMIC DNA]</scope>
    <source>
        <strain evidence="7">Wuxi-XJTLU</strain>
    </source>
</reference>
<dbReference type="SUPFAM" id="SSF63380">
    <property type="entry name" value="Riboflavin synthase domain-like"/>
    <property type="match status" value="1"/>
</dbReference>
<evidence type="ECO:0000256" key="3">
    <source>
        <dbReference type="ARBA" id="ARBA00022827"/>
    </source>
</evidence>
<feature type="domain" description="Oxidoreductase FAD/NAD(P)-binding" evidence="5">
    <location>
        <begin position="327"/>
        <end position="439"/>
    </location>
</feature>
<dbReference type="PANTHER" id="PTHR19384">
    <property type="entry name" value="NITRIC OXIDE SYNTHASE-RELATED"/>
    <property type="match status" value="1"/>
</dbReference>
<dbReference type="PANTHER" id="PTHR19384:SF84">
    <property type="entry name" value="METHIONINE SYNTHASE REDUCTASE"/>
    <property type="match status" value="1"/>
</dbReference>
<dbReference type="STRING" id="418985.A0A1V9XLX8"/>
<dbReference type="GO" id="GO:0009086">
    <property type="term" value="P:methionine biosynthetic process"/>
    <property type="evidence" value="ECO:0007669"/>
    <property type="project" value="TreeGrafter"/>
</dbReference>
<evidence type="ECO:0000259" key="6">
    <source>
        <dbReference type="Pfam" id="PF00667"/>
    </source>
</evidence>
<dbReference type="Gene3D" id="1.20.990.10">
    <property type="entry name" value="NADPH-cytochrome p450 Reductase, Chain A, domain 3"/>
    <property type="match status" value="1"/>
</dbReference>
<dbReference type="InterPro" id="IPR017938">
    <property type="entry name" value="Riboflavin_synthase-like_b-brl"/>
</dbReference>
<evidence type="ECO:0000313" key="8">
    <source>
        <dbReference type="Proteomes" id="UP000192247"/>
    </source>
</evidence>
<dbReference type="GO" id="GO:0010181">
    <property type="term" value="F:FMN binding"/>
    <property type="evidence" value="ECO:0007669"/>
    <property type="project" value="TreeGrafter"/>
</dbReference>
<keyword evidence="4" id="KW-0560">Oxidoreductase</keyword>
<evidence type="ECO:0000256" key="4">
    <source>
        <dbReference type="ARBA" id="ARBA00023002"/>
    </source>
</evidence>
<name>A0A1V9XLX8_9ACAR</name>
<accession>A0A1V9XLX8</accession>
<proteinExistence type="predicted"/>
<dbReference type="PRINTS" id="PR00371">
    <property type="entry name" value="FPNCR"/>
</dbReference>
<dbReference type="InterPro" id="IPR023173">
    <property type="entry name" value="NADPH_Cyt_P450_Rdtase_alpha"/>
</dbReference>
<keyword evidence="2" id="KW-0285">Flavoprotein</keyword>
<dbReference type="Pfam" id="PF00175">
    <property type="entry name" value="NAD_binding_1"/>
    <property type="match status" value="1"/>
</dbReference>
<organism evidence="7 8">
    <name type="scientific">Tropilaelaps mercedesae</name>
    <dbReference type="NCBI Taxonomy" id="418985"/>
    <lineage>
        <taxon>Eukaryota</taxon>
        <taxon>Metazoa</taxon>
        <taxon>Ecdysozoa</taxon>
        <taxon>Arthropoda</taxon>
        <taxon>Chelicerata</taxon>
        <taxon>Arachnida</taxon>
        <taxon>Acari</taxon>
        <taxon>Parasitiformes</taxon>
        <taxon>Mesostigmata</taxon>
        <taxon>Gamasina</taxon>
        <taxon>Dermanyssoidea</taxon>
        <taxon>Laelapidae</taxon>
        <taxon>Tropilaelaps</taxon>
    </lineage>
</organism>
<keyword evidence="3" id="KW-0274">FAD</keyword>
<dbReference type="Gene3D" id="2.40.30.10">
    <property type="entry name" value="Translation factors"/>
    <property type="match status" value="1"/>
</dbReference>
<keyword evidence="8" id="KW-1185">Reference proteome</keyword>